<feature type="repeat" description="ANK" evidence="7">
    <location>
        <begin position="91"/>
        <end position="113"/>
    </location>
</feature>
<dbReference type="SUPFAM" id="SSF48403">
    <property type="entry name" value="Ankyrin repeat"/>
    <property type="match status" value="1"/>
</dbReference>
<dbReference type="eggNOG" id="KOG4177">
    <property type="taxonomic scope" value="Eukaryota"/>
</dbReference>
<evidence type="ECO:0000256" key="8">
    <source>
        <dbReference type="PROSITE-ProRule" id="PRU10141"/>
    </source>
</evidence>
<keyword evidence="3" id="KW-0808">Transferase</keyword>
<dbReference type="RefSeq" id="XP_013756707.1">
    <property type="nucleotide sequence ID" value="XM_013901253.1"/>
</dbReference>
<organism evidence="11 12">
    <name type="scientific">Thecamonas trahens ATCC 50062</name>
    <dbReference type="NCBI Taxonomy" id="461836"/>
    <lineage>
        <taxon>Eukaryota</taxon>
        <taxon>Apusozoa</taxon>
        <taxon>Apusomonadida</taxon>
        <taxon>Apusomonadidae</taxon>
        <taxon>Thecamonas</taxon>
    </lineage>
</organism>
<evidence type="ECO:0000256" key="6">
    <source>
        <dbReference type="ARBA" id="ARBA00022840"/>
    </source>
</evidence>
<dbReference type="InterPro" id="IPR001245">
    <property type="entry name" value="Ser-Thr/Tyr_kinase_cat_dom"/>
</dbReference>
<dbReference type="Proteomes" id="UP000054408">
    <property type="component" value="Unassembled WGS sequence"/>
</dbReference>
<dbReference type="InterPro" id="IPR051681">
    <property type="entry name" value="Ser/Thr_Kinases-Pseudokinases"/>
</dbReference>
<evidence type="ECO:0000256" key="7">
    <source>
        <dbReference type="PROSITE-ProRule" id="PRU00023"/>
    </source>
</evidence>
<keyword evidence="5 11" id="KW-0418">Kinase</keyword>
<feature type="repeat" description="ANK" evidence="7">
    <location>
        <begin position="261"/>
        <end position="281"/>
    </location>
</feature>
<dbReference type="Pfam" id="PF12796">
    <property type="entry name" value="Ank_2"/>
    <property type="match status" value="2"/>
</dbReference>
<evidence type="ECO:0000256" key="2">
    <source>
        <dbReference type="ARBA" id="ARBA00022527"/>
    </source>
</evidence>
<keyword evidence="12" id="KW-1185">Reference proteome</keyword>
<dbReference type="Pfam" id="PF07714">
    <property type="entry name" value="PK_Tyr_Ser-Thr"/>
    <property type="match status" value="1"/>
</dbReference>
<dbReference type="InterPro" id="IPR000719">
    <property type="entry name" value="Prot_kinase_dom"/>
</dbReference>
<feature type="domain" description="Protein kinase" evidence="10">
    <location>
        <begin position="506"/>
        <end position="765"/>
    </location>
</feature>
<dbReference type="Gene3D" id="1.25.40.20">
    <property type="entry name" value="Ankyrin repeat-containing domain"/>
    <property type="match status" value="4"/>
</dbReference>
<reference evidence="11 12" key="1">
    <citation type="submission" date="2010-05" db="EMBL/GenBank/DDBJ databases">
        <title>The Genome Sequence of Thecamonas trahens ATCC 50062.</title>
        <authorList>
            <consortium name="The Broad Institute Genome Sequencing Platform"/>
            <person name="Russ C."/>
            <person name="Cuomo C."/>
            <person name="Shea T."/>
            <person name="Young S.K."/>
            <person name="Zeng Q."/>
            <person name="Koehrsen M."/>
            <person name="Haas B."/>
            <person name="Borodovsky M."/>
            <person name="Guigo R."/>
            <person name="Alvarado L."/>
            <person name="Berlin A."/>
            <person name="Bochicchio J."/>
            <person name="Borenstein D."/>
            <person name="Chapman S."/>
            <person name="Chen Z."/>
            <person name="Freedman E."/>
            <person name="Gellesch M."/>
            <person name="Goldberg J."/>
            <person name="Griggs A."/>
            <person name="Gujja S."/>
            <person name="Heilman E."/>
            <person name="Heiman D."/>
            <person name="Hepburn T."/>
            <person name="Howarth C."/>
            <person name="Jen D."/>
            <person name="Larson L."/>
            <person name="Mehta T."/>
            <person name="Park D."/>
            <person name="Pearson M."/>
            <person name="Roberts A."/>
            <person name="Saif S."/>
            <person name="Shenoy N."/>
            <person name="Sisk P."/>
            <person name="Stolte C."/>
            <person name="Sykes S."/>
            <person name="Thomson T."/>
            <person name="Walk T."/>
            <person name="White J."/>
            <person name="Yandava C."/>
            <person name="Burger G."/>
            <person name="Gray M.W."/>
            <person name="Holland P.W.H."/>
            <person name="King N."/>
            <person name="Lang F.B.F."/>
            <person name="Roger A.J."/>
            <person name="Ruiz-Trillo I."/>
            <person name="Lander E."/>
            <person name="Nusbaum C."/>
        </authorList>
    </citation>
    <scope>NUCLEOTIDE SEQUENCE [LARGE SCALE GENOMIC DNA]</scope>
    <source>
        <strain evidence="11 12">ATCC 50062</strain>
    </source>
</reference>
<dbReference type="Pfam" id="PF00023">
    <property type="entry name" value="Ank"/>
    <property type="match status" value="1"/>
</dbReference>
<dbReference type="SMART" id="SM00248">
    <property type="entry name" value="ANK"/>
    <property type="match status" value="10"/>
</dbReference>
<dbReference type="OrthoDB" id="26722at2759"/>
<dbReference type="PROSITE" id="PS00107">
    <property type="entry name" value="PROTEIN_KINASE_ATP"/>
    <property type="match status" value="1"/>
</dbReference>
<dbReference type="Pfam" id="PF13637">
    <property type="entry name" value="Ank_4"/>
    <property type="match status" value="1"/>
</dbReference>
<dbReference type="PANTHER" id="PTHR44329">
    <property type="entry name" value="SERINE/THREONINE-PROTEIN KINASE TNNI3K-RELATED"/>
    <property type="match status" value="1"/>
</dbReference>
<dbReference type="PROSITE" id="PS50011">
    <property type="entry name" value="PROTEIN_KINASE_DOM"/>
    <property type="match status" value="1"/>
</dbReference>
<keyword evidence="6 8" id="KW-0067">ATP-binding</keyword>
<proteinExistence type="inferred from homology"/>
<evidence type="ECO:0000313" key="12">
    <source>
        <dbReference type="Proteomes" id="UP000054408"/>
    </source>
</evidence>
<keyword evidence="7" id="KW-0040">ANK repeat</keyword>
<evidence type="ECO:0000256" key="5">
    <source>
        <dbReference type="ARBA" id="ARBA00022777"/>
    </source>
</evidence>
<dbReference type="Gene3D" id="1.10.510.10">
    <property type="entry name" value="Transferase(Phosphotransferase) domain 1"/>
    <property type="match status" value="1"/>
</dbReference>
<dbReference type="PROSITE" id="PS00108">
    <property type="entry name" value="PROTEIN_KINASE_ST"/>
    <property type="match status" value="1"/>
</dbReference>
<dbReference type="InterPro" id="IPR017441">
    <property type="entry name" value="Protein_kinase_ATP_BS"/>
</dbReference>
<feature type="compositionally biased region" description="Acidic residues" evidence="9">
    <location>
        <begin position="796"/>
        <end position="818"/>
    </location>
</feature>
<evidence type="ECO:0000259" key="10">
    <source>
        <dbReference type="PROSITE" id="PS50011"/>
    </source>
</evidence>
<protein>
    <submittedName>
        <fullName evidence="11">TKL/RIPK protein kinase</fullName>
    </submittedName>
</protein>
<keyword evidence="2" id="KW-0723">Serine/threonine-protein kinase</keyword>
<evidence type="ECO:0000313" key="11">
    <source>
        <dbReference type="EMBL" id="KNC50742.1"/>
    </source>
</evidence>
<gene>
    <name evidence="11" type="ORF">AMSG_06631</name>
</gene>
<dbReference type="GO" id="GO:0004674">
    <property type="term" value="F:protein serine/threonine kinase activity"/>
    <property type="evidence" value="ECO:0007669"/>
    <property type="project" value="UniProtKB-KW"/>
</dbReference>
<dbReference type="GO" id="GO:0005524">
    <property type="term" value="F:ATP binding"/>
    <property type="evidence" value="ECO:0007669"/>
    <property type="project" value="UniProtKB-UniRule"/>
</dbReference>
<dbReference type="InterPro" id="IPR011009">
    <property type="entry name" value="Kinase-like_dom_sf"/>
</dbReference>
<evidence type="ECO:0000256" key="1">
    <source>
        <dbReference type="ARBA" id="ARBA00005843"/>
    </source>
</evidence>
<dbReference type="SUPFAM" id="SSF56112">
    <property type="entry name" value="Protein kinase-like (PK-like)"/>
    <property type="match status" value="1"/>
</dbReference>
<comment type="similarity">
    <text evidence="1">Belongs to the protein kinase superfamily. TKL Ser/Thr protein kinase family.</text>
</comment>
<feature type="binding site" evidence="8">
    <location>
        <position position="533"/>
    </location>
    <ligand>
        <name>ATP</name>
        <dbReference type="ChEBI" id="CHEBI:30616"/>
    </ligand>
</feature>
<dbReference type="EMBL" id="GL349462">
    <property type="protein sequence ID" value="KNC50742.1"/>
    <property type="molecule type" value="Genomic_DNA"/>
</dbReference>
<feature type="compositionally biased region" description="Polar residues" evidence="9">
    <location>
        <begin position="828"/>
        <end position="844"/>
    </location>
</feature>
<evidence type="ECO:0000256" key="9">
    <source>
        <dbReference type="SAM" id="MobiDB-lite"/>
    </source>
</evidence>
<sequence length="871" mass="91121">MSSGADGLLGAVVDEACRSGEEQAVREALATGYGCDSAYKGWTPLQRAAAAGHVAITGATALMLASGCGHVNVVRFLVKQTRADVDACNDEGASPCYLAAQNGHLEVVRYLVSDVGVDPLSPLPDGTSTVYIAAQNGHVDVLRFLLGQVPEAAMARRAEGAFPLLVAAFSGKVEVARLLVEEHGADVDECDANGVTPLYVAAQNGHLPMVAYLATDAGAAVEAADVKGITPLYVAAYSGQLSIVRYLVEKAAADVQHGRDSGATPLYIAAQVGHAQVVEYLATTESGGVNAIKSNGETALHTAARYGHLPVVQFLVSPAGGADVDRVRRDGATPFWVAAHAGRVDVVRWLASAAQADVRRPTCDGTTPFAAACARGHVATVACLAVEVLALTPGDFPVDATAYSPTSSGRGMVVDGSGQRLFGVLSRAALELYAGMRLVKRVLLSRVEAVTRDSASILVRCIGGETVALDASSEANAAEWAAALDEATGPGRLDWRLQVADLVLDETKSGVLGRGAFGVVRRGTWHGFPVAVKQLHDAESMGQAARAEFVHEAELMAGLRHPNVVRFIGASLDADSPCLVTELLEGGSLYSLLHTKRSFAVDWPLVVRIASDVAAGMAYLHACEPPVVHRDLKSPNVLLDRSLRAKIADFGLTKAIAETGVHTTAGTARWAAPELLRNEAYGHKVDVYSFGVLLWEMCTRSVPYRELDNNQVIFRALRGGARPTIPDYVPPTLAALMSEAWAEDPTVRPAFVDIVARLDLGAPSVAASSGGPAVPDGVPGTRAPRGMLLSSSSSSDADDDGQADPADESDDDNDSDDEPLLRTVVHFSASNSGASPDQGSSSTAAPRGGFDISVISSWLSFDVASWWAGKS</sequence>
<dbReference type="PROSITE" id="PS50088">
    <property type="entry name" value="ANK_REPEAT"/>
    <property type="match status" value="7"/>
</dbReference>
<dbReference type="InterPro" id="IPR036770">
    <property type="entry name" value="Ankyrin_rpt-contain_sf"/>
</dbReference>
<feature type="repeat" description="ANK" evidence="7">
    <location>
        <begin position="193"/>
        <end position="226"/>
    </location>
</feature>
<dbReference type="SMART" id="SM00220">
    <property type="entry name" value="S_TKc"/>
    <property type="match status" value="1"/>
</dbReference>
<dbReference type="InterPro" id="IPR008271">
    <property type="entry name" value="Ser/Thr_kinase_AS"/>
</dbReference>
<feature type="repeat" description="ANK" evidence="7">
    <location>
        <begin position="125"/>
        <end position="146"/>
    </location>
</feature>
<feature type="repeat" description="ANK" evidence="7">
    <location>
        <begin position="159"/>
        <end position="192"/>
    </location>
</feature>
<dbReference type="PANTHER" id="PTHR44329:SF298">
    <property type="entry name" value="MIXED LINEAGE KINASE DOMAIN-LIKE PROTEIN"/>
    <property type="match status" value="1"/>
</dbReference>
<name>A0A0L0DEI5_THETB</name>
<feature type="compositionally biased region" description="Low complexity" evidence="9">
    <location>
        <begin position="765"/>
        <end position="775"/>
    </location>
</feature>
<dbReference type="PRINTS" id="PR00109">
    <property type="entry name" value="TYRKINASE"/>
</dbReference>
<dbReference type="AlphaFoldDB" id="A0A0L0DEI5"/>
<dbReference type="CDD" id="cd13999">
    <property type="entry name" value="STKc_MAP3K-like"/>
    <property type="match status" value="1"/>
</dbReference>
<evidence type="ECO:0000256" key="4">
    <source>
        <dbReference type="ARBA" id="ARBA00022741"/>
    </source>
</evidence>
<evidence type="ECO:0000256" key="3">
    <source>
        <dbReference type="ARBA" id="ARBA00022679"/>
    </source>
</evidence>
<keyword evidence="4 8" id="KW-0547">Nucleotide-binding</keyword>
<feature type="region of interest" description="Disordered" evidence="9">
    <location>
        <begin position="765"/>
        <end position="847"/>
    </location>
</feature>
<feature type="repeat" description="ANK" evidence="7">
    <location>
        <begin position="227"/>
        <end position="252"/>
    </location>
</feature>
<dbReference type="InterPro" id="IPR002110">
    <property type="entry name" value="Ankyrin_rpt"/>
</dbReference>
<dbReference type="STRING" id="461836.A0A0L0DEI5"/>
<dbReference type="OMA" id="MILDFCP"/>
<dbReference type="PROSITE" id="PS50297">
    <property type="entry name" value="ANK_REP_REGION"/>
    <property type="match status" value="6"/>
</dbReference>
<dbReference type="eggNOG" id="KOG0192">
    <property type="taxonomic scope" value="Eukaryota"/>
</dbReference>
<dbReference type="GeneID" id="25565744"/>
<dbReference type="FunFam" id="3.30.200.20:FF:000180">
    <property type="entry name" value="serine/threonine-protein kinase STY46-like"/>
    <property type="match status" value="1"/>
</dbReference>
<feature type="repeat" description="ANK" evidence="7">
    <location>
        <begin position="295"/>
        <end position="327"/>
    </location>
</feature>
<accession>A0A0L0DEI5</accession>